<dbReference type="Pfam" id="PF07730">
    <property type="entry name" value="HisKA_3"/>
    <property type="match status" value="1"/>
</dbReference>
<keyword evidence="7" id="KW-1185">Reference proteome</keyword>
<keyword evidence="2 6" id="KW-0418">Kinase</keyword>
<keyword evidence="1" id="KW-0808">Transferase</keyword>
<keyword evidence="4" id="KW-0812">Transmembrane</keyword>
<accession>A0A3N0E7V1</accession>
<dbReference type="PANTHER" id="PTHR24421:SF63">
    <property type="entry name" value="SENSOR HISTIDINE KINASE DESK"/>
    <property type="match status" value="1"/>
</dbReference>
<evidence type="ECO:0000256" key="3">
    <source>
        <dbReference type="ARBA" id="ARBA00023012"/>
    </source>
</evidence>
<dbReference type="InterPro" id="IPR011712">
    <property type="entry name" value="Sig_transdc_His_kin_sub3_dim/P"/>
</dbReference>
<dbReference type="GO" id="GO:0016020">
    <property type="term" value="C:membrane"/>
    <property type="evidence" value="ECO:0007669"/>
    <property type="project" value="InterPro"/>
</dbReference>
<keyword evidence="3" id="KW-0902">Two-component regulatory system</keyword>
<protein>
    <submittedName>
        <fullName evidence="6">Sensor histidine kinase</fullName>
    </submittedName>
</protein>
<name>A0A3N0E7V1_9ACTN</name>
<evidence type="ECO:0000256" key="2">
    <source>
        <dbReference type="ARBA" id="ARBA00022777"/>
    </source>
</evidence>
<evidence type="ECO:0000256" key="1">
    <source>
        <dbReference type="ARBA" id="ARBA00022679"/>
    </source>
</evidence>
<dbReference type="GO" id="GO:0000155">
    <property type="term" value="F:phosphorelay sensor kinase activity"/>
    <property type="evidence" value="ECO:0007669"/>
    <property type="project" value="InterPro"/>
</dbReference>
<dbReference type="Gene3D" id="3.30.565.10">
    <property type="entry name" value="Histidine kinase-like ATPase, C-terminal domain"/>
    <property type="match status" value="1"/>
</dbReference>
<feature type="transmembrane region" description="Helical" evidence="4">
    <location>
        <begin position="39"/>
        <end position="58"/>
    </location>
</feature>
<dbReference type="GO" id="GO:0046983">
    <property type="term" value="F:protein dimerization activity"/>
    <property type="evidence" value="ECO:0007669"/>
    <property type="project" value="InterPro"/>
</dbReference>
<dbReference type="CDD" id="cd16917">
    <property type="entry name" value="HATPase_UhpB-NarQ-NarX-like"/>
    <property type="match status" value="1"/>
</dbReference>
<feature type="transmembrane region" description="Helical" evidence="4">
    <location>
        <begin position="114"/>
        <end position="131"/>
    </location>
</feature>
<dbReference type="InterPro" id="IPR036890">
    <property type="entry name" value="HATPase_C_sf"/>
</dbReference>
<dbReference type="Proteomes" id="UP000269198">
    <property type="component" value="Unassembled WGS sequence"/>
</dbReference>
<proteinExistence type="predicted"/>
<dbReference type="AlphaFoldDB" id="A0A3N0E7V1"/>
<sequence length="404" mass="42275">MMQPFCVVAALVAAAQMWWDGTKFPPLAIRAPFPYDTLLAVAGVLSSVALALFLLRIVRSRIDRPATTLDRDVALSVLALGGTVVPLAGNNWTLLVATAWGAGVCVTGSRRRKAGYLLVMLLATAPSLALLSPSDGGVSGTLLFSLTMAGMALVTGILMWLGYISVIVLWDIITEATAARQAQARLAVSEERLRFARDMHDLLGHSLSGMAVKSELASRLAERDPARAAREMAAVHQLARDALREVRSAVSGYRDVDLDAEIASVRAVLSAAGVRCEVRGETAGIPAEQRTLSAWLVREATTNVLRHSSAARCVITLRREERALVVEVFNDGARGSGDTQVRFGNGLTGLAERAAAAGGTVTASASGANGFLVRAVLPVATGPDGVDGAGGAADPEPRSAEVTS</sequence>
<comment type="caution">
    <text evidence="6">The sequence shown here is derived from an EMBL/GenBank/DDBJ whole genome shotgun (WGS) entry which is preliminary data.</text>
</comment>
<organism evidence="6 7">
    <name type="scientific">Halostreptopolyspora alba</name>
    <dbReference type="NCBI Taxonomy" id="2487137"/>
    <lineage>
        <taxon>Bacteria</taxon>
        <taxon>Bacillati</taxon>
        <taxon>Actinomycetota</taxon>
        <taxon>Actinomycetes</taxon>
        <taxon>Streptosporangiales</taxon>
        <taxon>Nocardiopsidaceae</taxon>
        <taxon>Halostreptopolyspora</taxon>
    </lineage>
</organism>
<evidence type="ECO:0000256" key="4">
    <source>
        <dbReference type="SAM" id="Phobius"/>
    </source>
</evidence>
<feature type="transmembrane region" description="Helical" evidence="4">
    <location>
        <begin position="143"/>
        <end position="170"/>
    </location>
</feature>
<evidence type="ECO:0000313" key="6">
    <source>
        <dbReference type="EMBL" id="RNL83904.1"/>
    </source>
</evidence>
<reference evidence="6 7" key="1">
    <citation type="submission" date="2018-11" db="EMBL/GenBank/DDBJ databases">
        <title>The genome draft of YIM 96095.</title>
        <authorList>
            <person name="Tang S.-K."/>
            <person name="Chunyu W.-X."/>
            <person name="Feng Y.-Z."/>
        </authorList>
    </citation>
    <scope>NUCLEOTIDE SEQUENCE [LARGE SCALE GENOMIC DNA]</scope>
    <source>
        <strain evidence="6 7">YIM 96095</strain>
    </source>
</reference>
<gene>
    <name evidence="6" type="ORF">EFW17_14810</name>
</gene>
<evidence type="ECO:0000313" key="7">
    <source>
        <dbReference type="Proteomes" id="UP000269198"/>
    </source>
</evidence>
<dbReference type="SUPFAM" id="SSF55874">
    <property type="entry name" value="ATPase domain of HSP90 chaperone/DNA topoisomerase II/histidine kinase"/>
    <property type="match status" value="1"/>
</dbReference>
<keyword evidence="4" id="KW-1133">Transmembrane helix</keyword>
<dbReference type="InterPro" id="IPR050482">
    <property type="entry name" value="Sensor_HK_TwoCompSys"/>
</dbReference>
<dbReference type="OrthoDB" id="5241784at2"/>
<evidence type="ECO:0000259" key="5">
    <source>
        <dbReference type="Pfam" id="PF07730"/>
    </source>
</evidence>
<feature type="domain" description="Signal transduction histidine kinase subgroup 3 dimerisation and phosphoacceptor" evidence="5">
    <location>
        <begin position="191"/>
        <end position="257"/>
    </location>
</feature>
<dbReference type="PANTHER" id="PTHR24421">
    <property type="entry name" value="NITRATE/NITRITE SENSOR PROTEIN NARX-RELATED"/>
    <property type="match status" value="1"/>
</dbReference>
<keyword evidence="4" id="KW-0472">Membrane</keyword>
<dbReference type="Gene3D" id="1.20.5.1930">
    <property type="match status" value="1"/>
</dbReference>
<dbReference type="EMBL" id="RJMB01000014">
    <property type="protein sequence ID" value="RNL83904.1"/>
    <property type="molecule type" value="Genomic_DNA"/>
</dbReference>